<evidence type="ECO:0000256" key="1">
    <source>
        <dbReference type="SAM" id="MobiDB-lite"/>
    </source>
</evidence>
<dbReference type="PANTHER" id="PTHR30093">
    <property type="entry name" value="GENERAL SECRETION PATHWAY PROTEIN G"/>
    <property type="match status" value="1"/>
</dbReference>
<dbReference type="InterPro" id="IPR012902">
    <property type="entry name" value="N_methyl_site"/>
</dbReference>
<sequence>MRTRNYLRGVAGFTLVELLVVIAIIGVLVALLLPAVQAAREAARRGQCLNNMKQMGLSLLNYESARGAFPRGRWNVNPADTSKHDVADRTSTKSNDHSWQAVALPYAEQAGIAQQYDLKKAWFHADNRAAVSAPISFFRCPSVPEGDRFDANFTSVLKPAAGDYGCTNGVRATAWNSAQPSLGPYPGDLDGMDDNSDRVIGVLTKVLTRPPCRLKEITDGTSNTLLISEGAGKPDLYTKGQRGDSKGNLTSVAEGVGWADPDNGFTVNNNAQFINYTNLTEIYSFHVGGAPFCFADGHVTMIGQEVEMGVGIALLTRAGDEILPAAF</sequence>
<feature type="compositionally biased region" description="Basic and acidic residues" evidence="1">
    <location>
        <begin position="81"/>
        <end position="94"/>
    </location>
</feature>
<organism evidence="3 4">
    <name type="scientific">Lacipirellula parvula</name>
    <dbReference type="NCBI Taxonomy" id="2650471"/>
    <lineage>
        <taxon>Bacteria</taxon>
        <taxon>Pseudomonadati</taxon>
        <taxon>Planctomycetota</taxon>
        <taxon>Planctomycetia</taxon>
        <taxon>Pirellulales</taxon>
        <taxon>Lacipirellulaceae</taxon>
        <taxon>Lacipirellula</taxon>
    </lineage>
</organism>
<dbReference type="NCBIfam" id="TIGR02532">
    <property type="entry name" value="IV_pilin_GFxxxE"/>
    <property type="match status" value="1"/>
</dbReference>
<accession>A0A5K7XBN4</accession>
<dbReference type="Proteomes" id="UP000326837">
    <property type="component" value="Chromosome"/>
</dbReference>
<keyword evidence="4" id="KW-1185">Reference proteome</keyword>
<dbReference type="SUPFAM" id="SSF54523">
    <property type="entry name" value="Pili subunits"/>
    <property type="match status" value="1"/>
</dbReference>
<dbReference type="Pfam" id="PF07963">
    <property type="entry name" value="N_methyl"/>
    <property type="match status" value="1"/>
</dbReference>
<dbReference type="PROSITE" id="PS00409">
    <property type="entry name" value="PROKAR_NTER_METHYL"/>
    <property type="match status" value="1"/>
</dbReference>
<dbReference type="EMBL" id="AP021861">
    <property type="protein sequence ID" value="BBO33775.1"/>
    <property type="molecule type" value="Genomic_DNA"/>
</dbReference>
<feature type="region of interest" description="Disordered" evidence="1">
    <location>
        <begin position="73"/>
        <end position="94"/>
    </location>
</feature>
<dbReference type="InterPro" id="IPR045584">
    <property type="entry name" value="Pilin-like"/>
</dbReference>
<gene>
    <name evidence="3" type="ORF">PLANPX_3387</name>
</gene>
<evidence type="ECO:0000313" key="4">
    <source>
        <dbReference type="Proteomes" id="UP000326837"/>
    </source>
</evidence>
<dbReference type="PANTHER" id="PTHR30093:SF2">
    <property type="entry name" value="TYPE II SECRETION SYSTEM PROTEIN H"/>
    <property type="match status" value="1"/>
</dbReference>
<protein>
    <recommendedName>
        <fullName evidence="2">DUF1559 domain-containing protein</fullName>
    </recommendedName>
</protein>
<dbReference type="NCBIfam" id="TIGR04294">
    <property type="entry name" value="pre_pil_HX9DG"/>
    <property type="match status" value="1"/>
</dbReference>
<evidence type="ECO:0000259" key="2">
    <source>
        <dbReference type="Pfam" id="PF07596"/>
    </source>
</evidence>
<dbReference type="Pfam" id="PF07596">
    <property type="entry name" value="SBP_bac_10"/>
    <property type="match status" value="1"/>
</dbReference>
<dbReference type="KEGG" id="lpav:PLANPX_3387"/>
<proteinExistence type="predicted"/>
<name>A0A5K7XBN4_9BACT</name>
<evidence type="ECO:0000313" key="3">
    <source>
        <dbReference type="EMBL" id="BBO33775.1"/>
    </source>
</evidence>
<dbReference type="RefSeq" id="WP_152099485.1">
    <property type="nucleotide sequence ID" value="NZ_AP021861.1"/>
</dbReference>
<reference evidence="4" key="1">
    <citation type="submission" date="2019-10" db="EMBL/GenBank/DDBJ databases">
        <title>Lacipirellula parvula gen. nov., sp. nov., representing a lineage of planctomycetes widespread in freshwater anoxic habitats, and description of the family Lacipirellulaceae.</title>
        <authorList>
            <person name="Dedysh S.N."/>
            <person name="Kulichevskaya I.S."/>
            <person name="Beletsky A.V."/>
            <person name="Rakitin A.L."/>
            <person name="Mardanov A.V."/>
            <person name="Ivanova A.A."/>
            <person name="Saltykova V.X."/>
            <person name="Rijpstra W.I.C."/>
            <person name="Sinninghe Damste J.S."/>
            <person name="Ravin N.V."/>
        </authorList>
    </citation>
    <scope>NUCLEOTIDE SEQUENCE [LARGE SCALE GENOMIC DNA]</scope>
    <source>
        <strain evidence="4">PX69</strain>
    </source>
</reference>
<dbReference type="Gene3D" id="3.30.700.10">
    <property type="entry name" value="Glycoprotein, Type 4 Pilin"/>
    <property type="match status" value="1"/>
</dbReference>
<dbReference type="InterPro" id="IPR011453">
    <property type="entry name" value="DUF1559"/>
</dbReference>
<dbReference type="InterPro" id="IPR027558">
    <property type="entry name" value="Pre_pil_HX9DG_C"/>
</dbReference>
<feature type="domain" description="DUF1559" evidence="2">
    <location>
        <begin position="37"/>
        <end position="308"/>
    </location>
</feature>
<dbReference type="AlphaFoldDB" id="A0A5K7XBN4"/>